<keyword evidence="4" id="KW-0966">Cell projection</keyword>
<keyword evidence="8" id="KW-0496">Mitochondrion</keyword>
<evidence type="ECO:0000256" key="3">
    <source>
        <dbReference type="ARBA" id="ARBA00022737"/>
    </source>
</evidence>
<evidence type="ECO:0000313" key="7">
    <source>
        <dbReference type="EMBL" id="CEO95327.1"/>
    </source>
</evidence>
<reference evidence="8 10" key="2">
    <citation type="submission" date="2018-03" db="EMBL/GenBank/DDBJ databases">
        <authorList>
            <person name="Fogelqvist J."/>
        </authorList>
    </citation>
    <scope>NUCLEOTIDE SEQUENCE [LARGE SCALE GENOMIC DNA]</scope>
</reference>
<keyword evidence="9" id="KW-1185">Reference proteome</keyword>
<evidence type="ECO:0000313" key="10">
    <source>
        <dbReference type="Proteomes" id="UP000290189"/>
    </source>
</evidence>
<evidence type="ECO:0000313" key="9">
    <source>
        <dbReference type="Proteomes" id="UP000039324"/>
    </source>
</evidence>
<evidence type="ECO:0000313" key="8">
    <source>
        <dbReference type="EMBL" id="SPQ96223.1"/>
    </source>
</evidence>
<dbReference type="Proteomes" id="UP000039324">
    <property type="component" value="Unassembled WGS sequence"/>
</dbReference>
<evidence type="ECO:0000256" key="1">
    <source>
        <dbReference type="ARBA" id="ARBA00004316"/>
    </source>
</evidence>
<dbReference type="InterPro" id="IPR032675">
    <property type="entry name" value="LRR_dom_sf"/>
</dbReference>
<dbReference type="EMBL" id="OVEO01000005">
    <property type="protein sequence ID" value="SPQ96223.1"/>
    <property type="molecule type" value="Genomic_DNA"/>
</dbReference>
<dbReference type="InterPro" id="IPR050576">
    <property type="entry name" value="Cilia_flagella_integrity"/>
</dbReference>
<dbReference type="OMA" id="RFFIRWI"/>
<dbReference type="PANTHER" id="PTHR45973:SF9">
    <property type="entry name" value="LEUCINE-RICH REPEAT-CONTAINING PROTEIN 46"/>
    <property type="match status" value="1"/>
</dbReference>
<proteinExistence type="predicted"/>
<feature type="region of interest" description="Disordered" evidence="6">
    <location>
        <begin position="20"/>
        <end position="46"/>
    </location>
</feature>
<evidence type="ECO:0000256" key="6">
    <source>
        <dbReference type="SAM" id="MobiDB-lite"/>
    </source>
</evidence>
<keyword evidence="2" id="KW-0433">Leucine-rich repeat</keyword>
<keyword evidence="5" id="KW-0175">Coiled coil</keyword>
<comment type="subcellular location">
    <subcellularLocation>
        <location evidence="1">Cell projection</location>
    </subcellularLocation>
</comment>
<evidence type="ECO:0008006" key="11">
    <source>
        <dbReference type="Google" id="ProtNLM"/>
    </source>
</evidence>
<feature type="coiled-coil region" evidence="5">
    <location>
        <begin position="1037"/>
        <end position="1064"/>
    </location>
</feature>
<dbReference type="EMBL" id="CDSF01000013">
    <property type="protein sequence ID" value="CEO95327.1"/>
    <property type="molecule type" value="Genomic_DNA"/>
</dbReference>
<feature type="region of interest" description="Disordered" evidence="6">
    <location>
        <begin position="357"/>
        <end position="378"/>
    </location>
</feature>
<evidence type="ECO:0000256" key="5">
    <source>
        <dbReference type="SAM" id="Coils"/>
    </source>
</evidence>
<evidence type="ECO:0000256" key="4">
    <source>
        <dbReference type="ARBA" id="ARBA00023273"/>
    </source>
</evidence>
<geneLocation type="mitochondrion" evidence="8"/>
<feature type="coiled-coil region" evidence="5">
    <location>
        <begin position="981"/>
        <end position="1008"/>
    </location>
</feature>
<organism evidence="7 9">
    <name type="scientific">Plasmodiophora brassicae</name>
    <name type="common">Clubroot disease agent</name>
    <dbReference type="NCBI Taxonomy" id="37360"/>
    <lineage>
        <taxon>Eukaryota</taxon>
        <taxon>Sar</taxon>
        <taxon>Rhizaria</taxon>
        <taxon>Endomyxa</taxon>
        <taxon>Phytomyxea</taxon>
        <taxon>Plasmodiophorida</taxon>
        <taxon>Plasmodiophoridae</taxon>
        <taxon>Plasmodiophora</taxon>
    </lineage>
</organism>
<reference evidence="7 9" key="1">
    <citation type="submission" date="2015-02" db="EMBL/GenBank/DDBJ databases">
        <authorList>
            <person name="Chooi Y.-H."/>
        </authorList>
    </citation>
    <scope>NUCLEOTIDE SEQUENCE [LARGE SCALE GENOMIC DNA]</scope>
    <source>
        <strain evidence="7">E3</strain>
    </source>
</reference>
<keyword evidence="3" id="KW-0677">Repeat</keyword>
<dbReference type="AlphaFoldDB" id="A0A0G4IJS0"/>
<gene>
    <name evidence="7" type="ORF">PBRA_004093</name>
    <name evidence="8" type="ORF">PLBR_LOCUS3438</name>
</gene>
<accession>A0A0G4IJS0</accession>
<dbReference type="Gene3D" id="3.80.10.10">
    <property type="entry name" value="Ribonuclease Inhibitor"/>
    <property type="match status" value="1"/>
</dbReference>
<dbReference type="SUPFAM" id="SSF52058">
    <property type="entry name" value="L domain-like"/>
    <property type="match status" value="1"/>
</dbReference>
<dbReference type="STRING" id="37360.A0A0G4IJS0"/>
<dbReference type="Proteomes" id="UP000290189">
    <property type="component" value="Unassembled WGS sequence"/>
</dbReference>
<dbReference type="PANTHER" id="PTHR45973">
    <property type="entry name" value="PROTEIN PHOSPHATASE 1 REGULATORY SUBUNIT SDS22-RELATED"/>
    <property type="match status" value="1"/>
</dbReference>
<evidence type="ECO:0000256" key="2">
    <source>
        <dbReference type="ARBA" id="ARBA00022614"/>
    </source>
</evidence>
<name>A0A0G4IJS0_PLABS</name>
<protein>
    <recommendedName>
        <fullName evidence="11">U2A'/phosphoprotein 32 family A C-terminal domain-containing protein</fullName>
    </recommendedName>
</protein>
<sequence length="1203" mass="138159">MQDVGYAAIAAQRRQIQATPHVQRPRVRLRSPAESPRGRKRLSDVLTSDVNPERRVSVAGKGIGEIDRVDPRFHDTEVLLLGNNLLTSVDGIEQFPRLSSLSLANNLVADLSAIGALSRLRHLHSLYLDGCPVVHLPNYRCHVIALVPSLANLDSTHITPGDRSLARTVVSSDSAVLSVMTDNERKVRTLEKACYKLLLHAELIEMATGRHGVFNRVSAAPDVATPIDADKFVNRIAWTMDDGEDPRAAQDQIRQRIQKRWQETYSLSNTTAPLRVLHETWECASSEVFADQQGRLTTLVKSLQNNLAQVHQRLAAVSRRRAPGFAADTLQSELRARRNSPTRRPRDNILSDLLEREPKAAVPPVPSSPPRRVHLDDENSRVRQLEELLERVGDRLRVFQQQNLDNVQRAEQETAILTQEIEQHRATNAGLQQHINEIGSERHRLLTVVAGGVSDEVARAELQAAVSARDASVRASLDREQALQSEIAALRAQLLRRDIACSAIGSMHLDRTELDVERDLRHGRPIGEDAIRRLVQELRATRDIAETFRQELAKADGGDAEMCVDGRLASAYARAGALSNMFMMRRALRRWCRTLQRTVRHRRNRGRRDANLCRNAFISWATTTRRSHLATRTGRRAGQRRMWAHWKAWIERRRKARRDHDLRGHWVRRRTLRECWRVWAQQMIGNPSSKRRCELAIQSHEQRKLRMVLFGWRRWTVEVARPKRCRNLTARYFGFLGVLGRTWATWKTSFAMSREDAAKSKLAWLHRQCKLERAVFVGMRRQAQALAKKRAMRGVASQYRLARILIAWHGALKRAIDGRVRIQDCQRRWRLRRTSIMWAFWRGEFQYLSYCRWAGNAIREIRERSLSGCALRTWMYARSINRILPIATAVSRRRQQRRYLGRWTQALTDARLRHRLTANADEHAEQCSWRSCHRMMRSWVRYRRARALRERTRDGIGASGRRRRLARAFRCWRMAHDASVLAAARAKLDDLEQTIASIRTERDNVASEARRHSDTIARLRGHLVQQSTALAQKDESMADLHALYSKLQDEIDRLTERESALSIQLVEFQGRYNAVLSQKDTAEWRWDREHDLLVKASHNLETVISRHQRILSALSSILAETTLVLSSTAFDSVDSTKEWMLRNIARLQDMLDSRRDICDPIPYDVAIDPAKAGDADAPEPSLFAAELDKNLEKLATWADADAR</sequence>